<sequence length="86" mass="9454">MAAISPEQMAAAIPSGFHAGITIFLLFMVPFIDAENMTTLDVFEAVGFQLIQLLGLSFGNNGQDYWKYASMPSYAALFGLTYYLTE</sequence>
<dbReference type="EMBL" id="DNAN01000583">
    <property type="protein sequence ID" value="HAW77333.1"/>
    <property type="molecule type" value="Genomic_DNA"/>
</dbReference>
<keyword evidence="1" id="KW-1133">Transmembrane helix</keyword>
<accession>A0A350P7R6</accession>
<comment type="caution">
    <text evidence="2">The sequence shown here is derived from an EMBL/GenBank/DDBJ whole genome shotgun (WGS) entry which is preliminary data.</text>
</comment>
<reference evidence="2 3" key="1">
    <citation type="journal article" date="2018" name="Nat. Biotechnol.">
        <title>A standardized bacterial taxonomy based on genome phylogeny substantially revises the tree of life.</title>
        <authorList>
            <person name="Parks D.H."/>
            <person name="Chuvochina M."/>
            <person name="Waite D.W."/>
            <person name="Rinke C."/>
            <person name="Skarshewski A."/>
            <person name="Chaumeil P.A."/>
            <person name="Hugenholtz P."/>
        </authorList>
    </citation>
    <scope>NUCLEOTIDE SEQUENCE [LARGE SCALE GENOMIC DNA]</scope>
    <source>
        <strain evidence="2">UBA11978</strain>
    </source>
</reference>
<feature type="transmembrane region" description="Helical" evidence="1">
    <location>
        <begin position="12"/>
        <end position="32"/>
    </location>
</feature>
<organism evidence="2 3">
    <name type="scientific">Alteromonas australica</name>
    <dbReference type="NCBI Taxonomy" id="589873"/>
    <lineage>
        <taxon>Bacteria</taxon>
        <taxon>Pseudomonadati</taxon>
        <taxon>Pseudomonadota</taxon>
        <taxon>Gammaproteobacteria</taxon>
        <taxon>Alteromonadales</taxon>
        <taxon>Alteromonadaceae</taxon>
        <taxon>Alteromonas/Salinimonas group</taxon>
        <taxon>Alteromonas</taxon>
    </lineage>
</organism>
<proteinExistence type="predicted"/>
<dbReference type="Proteomes" id="UP000263517">
    <property type="component" value="Unassembled WGS sequence"/>
</dbReference>
<protein>
    <submittedName>
        <fullName evidence="2">Uncharacterized protein</fullName>
    </submittedName>
</protein>
<keyword evidence="1" id="KW-0472">Membrane</keyword>
<evidence type="ECO:0000256" key="1">
    <source>
        <dbReference type="SAM" id="Phobius"/>
    </source>
</evidence>
<evidence type="ECO:0000313" key="2">
    <source>
        <dbReference type="EMBL" id="HAW77333.1"/>
    </source>
</evidence>
<dbReference type="AlphaFoldDB" id="A0A350P7R6"/>
<keyword evidence="1" id="KW-0812">Transmembrane</keyword>
<name>A0A350P7R6_9ALTE</name>
<gene>
    <name evidence="2" type="ORF">DCW74_16565</name>
</gene>
<evidence type="ECO:0000313" key="3">
    <source>
        <dbReference type="Proteomes" id="UP000263517"/>
    </source>
</evidence>